<dbReference type="AlphaFoldDB" id="A0A3E0H5R1"/>
<dbReference type="PANTHER" id="PTHR36183">
    <property type="entry name" value="BETA-GLUCURONIDASE"/>
    <property type="match status" value="1"/>
</dbReference>
<feature type="chain" id="PRO_5039531342" description="Glycosyl hydrolase family 79" evidence="1">
    <location>
        <begin position="20"/>
        <end position="456"/>
    </location>
</feature>
<proteinExistence type="predicted"/>
<dbReference type="InterPro" id="IPR017853">
    <property type="entry name" value="GH"/>
</dbReference>
<dbReference type="OrthoDB" id="5166947at2"/>
<comment type="caution">
    <text evidence="2">The sequence shown here is derived from an EMBL/GenBank/DDBJ whole genome shotgun (WGS) entry which is preliminary data.</text>
</comment>
<accession>A0A3E0H5R1</accession>
<evidence type="ECO:0008006" key="4">
    <source>
        <dbReference type="Google" id="ProtNLM"/>
    </source>
</evidence>
<dbReference type="EMBL" id="QUNO01000014">
    <property type="protein sequence ID" value="REH38194.1"/>
    <property type="molecule type" value="Genomic_DNA"/>
</dbReference>
<evidence type="ECO:0000256" key="1">
    <source>
        <dbReference type="SAM" id="SignalP"/>
    </source>
</evidence>
<dbReference type="Proteomes" id="UP000256269">
    <property type="component" value="Unassembled WGS sequence"/>
</dbReference>
<gene>
    <name evidence="2" type="ORF">BCF44_114219</name>
</gene>
<feature type="signal peptide" evidence="1">
    <location>
        <begin position="1"/>
        <end position="19"/>
    </location>
</feature>
<dbReference type="InterPro" id="IPR052974">
    <property type="entry name" value="GH79_Enzymes"/>
</dbReference>
<protein>
    <recommendedName>
        <fullName evidence="4">Glycosyl hydrolase family 79</fullName>
    </recommendedName>
</protein>
<keyword evidence="3" id="KW-1185">Reference proteome</keyword>
<organism evidence="2 3">
    <name type="scientific">Kutzneria buriramensis</name>
    <dbReference type="NCBI Taxonomy" id="1045776"/>
    <lineage>
        <taxon>Bacteria</taxon>
        <taxon>Bacillati</taxon>
        <taxon>Actinomycetota</taxon>
        <taxon>Actinomycetes</taxon>
        <taxon>Pseudonocardiales</taxon>
        <taxon>Pseudonocardiaceae</taxon>
        <taxon>Kutzneria</taxon>
    </lineage>
</organism>
<keyword evidence="1" id="KW-0732">Signal</keyword>
<dbReference type="Gene3D" id="3.20.20.80">
    <property type="entry name" value="Glycosidases"/>
    <property type="match status" value="1"/>
</dbReference>
<sequence length="456" mass="46659">MTRFPALLGSLALAVTCLAGPVAVSQAATAQAAAAAPSITVGQATAGHVGQGFAGFSYEKDRVGAGMFDAADTDLVRLFRLLGPSVLRIGGNLVDMTPWNPNGAGGSATEVAPADVTKLAAFARATGWKVIYGLNLKTGTAASAANEAAFAAKALGSSLQAFEIGNEPNFYRTEATYEASYESYESAIRAVAPNAVFEGPGVTNGQNAWLPPFTAKEKSNGLQILSMHSYIGDGATGTIAAMLASNGKGYEDKDETALQTAKAANQIPQWRMSEANSFYHGGTAGVSNVQAASLWSLDFMYGIAAHNGDGVNFHGGTSTQWPLNYSPIAYNGLVPVGVQGVFYGELLWALAGAGALHTATVTGAGDVTAWGIGNNVIVDNKGTAAQTFTVNLRSGALMGTEFVLTAPSLDSTAITLAGSGVDAHGSFHPMPKMVRVSGHKATVTVPAGSAALLVTM</sequence>
<dbReference type="SUPFAM" id="SSF51445">
    <property type="entry name" value="(Trans)glycosidases"/>
    <property type="match status" value="1"/>
</dbReference>
<dbReference type="PANTHER" id="PTHR36183:SF2">
    <property type="entry name" value="BETA-GLUCURONIDASE C-TERMINAL DOMAIN-CONTAINING PROTEIN"/>
    <property type="match status" value="1"/>
</dbReference>
<dbReference type="InterPro" id="IPR013780">
    <property type="entry name" value="Glyco_hydro_b"/>
</dbReference>
<evidence type="ECO:0000313" key="2">
    <source>
        <dbReference type="EMBL" id="REH38194.1"/>
    </source>
</evidence>
<evidence type="ECO:0000313" key="3">
    <source>
        <dbReference type="Proteomes" id="UP000256269"/>
    </source>
</evidence>
<name>A0A3E0H5R1_9PSEU</name>
<reference evidence="2 3" key="1">
    <citation type="submission" date="2018-08" db="EMBL/GenBank/DDBJ databases">
        <title>Genomic Encyclopedia of Archaeal and Bacterial Type Strains, Phase II (KMG-II): from individual species to whole genera.</title>
        <authorList>
            <person name="Goeker M."/>
        </authorList>
    </citation>
    <scope>NUCLEOTIDE SEQUENCE [LARGE SCALE GENOMIC DNA]</scope>
    <source>
        <strain evidence="2 3">DSM 45791</strain>
    </source>
</reference>
<dbReference type="RefSeq" id="WP_116179042.1">
    <property type="nucleotide sequence ID" value="NZ_CP144375.1"/>
</dbReference>
<dbReference type="Gene3D" id="2.60.40.1180">
    <property type="entry name" value="Golgi alpha-mannosidase II"/>
    <property type="match status" value="1"/>
</dbReference>